<dbReference type="Proteomes" id="UP000821845">
    <property type="component" value="Chromosome 9"/>
</dbReference>
<comment type="caution">
    <text evidence="1">The sequence shown here is derived from an EMBL/GenBank/DDBJ whole genome shotgun (WGS) entry which is preliminary data.</text>
</comment>
<protein>
    <submittedName>
        <fullName evidence="1">Uncharacterized protein</fullName>
    </submittedName>
</protein>
<sequence length="531" mass="56535">MEFNLMMAQERRRQLQLLIELEKIKQARASRAEQVGEVVECMAHSEPAANSLAVGKAAVSASVLRTEWECAASSEPEKQMPGVLLATQVAGHGEVPCSDVVAGDSPDTAPLCSQCVENETHAALTAARTAGLETELGSDLIAEANAREDAASPKQHQEASELQESCKGFNTLSNSCCGYEVAVIASPPSVGAVKTSLVERLRGGDCGADLVPGAHSVVSCLGPVDTADAAPVAVACELPDSNEETRRELAHIGHSVAAAVEASADGLEAGTLWFGRSQTHCRENSPHTFEAHPLQSNIYGRQPAERLEAFALDTATELTRGARSILVATLCDRTICSHSLCVLAIEVSLAPGADLRGRQTYAADDESDIGAVLSAQELGQCVSSGASRTCASSRFSTLPRHSSRVNTTMYGDGLVMKITGIALTSSTPNPNPYASSLLLPIRKSTRTAGTGLTQDVECPHLEQRAHCKYSSSRSNLARTVLWPSETRPRTQREVQSARPLCHFCKLASSLTDTVHRRGHDDPRNYPNSIVY</sequence>
<evidence type="ECO:0000313" key="2">
    <source>
        <dbReference type="Proteomes" id="UP000821845"/>
    </source>
</evidence>
<organism evidence="1 2">
    <name type="scientific">Hyalomma asiaticum</name>
    <name type="common">Tick</name>
    <dbReference type="NCBI Taxonomy" id="266040"/>
    <lineage>
        <taxon>Eukaryota</taxon>
        <taxon>Metazoa</taxon>
        <taxon>Ecdysozoa</taxon>
        <taxon>Arthropoda</taxon>
        <taxon>Chelicerata</taxon>
        <taxon>Arachnida</taxon>
        <taxon>Acari</taxon>
        <taxon>Parasitiformes</taxon>
        <taxon>Ixodida</taxon>
        <taxon>Ixodoidea</taxon>
        <taxon>Ixodidae</taxon>
        <taxon>Hyalomminae</taxon>
        <taxon>Hyalomma</taxon>
    </lineage>
</organism>
<evidence type="ECO:0000313" key="1">
    <source>
        <dbReference type="EMBL" id="KAH6923291.1"/>
    </source>
</evidence>
<gene>
    <name evidence="1" type="ORF">HPB50_026549</name>
</gene>
<name>A0ACB7RNC0_HYAAI</name>
<dbReference type="EMBL" id="CM023489">
    <property type="protein sequence ID" value="KAH6923291.1"/>
    <property type="molecule type" value="Genomic_DNA"/>
</dbReference>
<reference evidence="1" key="1">
    <citation type="submission" date="2020-05" db="EMBL/GenBank/DDBJ databases">
        <title>Large-scale comparative analyses of tick genomes elucidate their genetic diversity and vector capacities.</title>
        <authorList>
            <person name="Jia N."/>
            <person name="Wang J."/>
            <person name="Shi W."/>
            <person name="Du L."/>
            <person name="Sun Y."/>
            <person name="Zhan W."/>
            <person name="Jiang J."/>
            <person name="Wang Q."/>
            <person name="Zhang B."/>
            <person name="Ji P."/>
            <person name="Sakyi L.B."/>
            <person name="Cui X."/>
            <person name="Yuan T."/>
            <person name="Jiang B."/>
            <person name="Yang W."/>
            <person name="Lam T.T.-Y."/>
            <person name="Chang Q."/>
            <person name="Ding S."/>
            <person name="Wang X."/>
            <person name="Zhu J."/>
            <person name="Ruan X."/>
            <person name="Zhao L."/>
            <person name="Wei J."/>
            <person name="Que T."/>
            <person name="Du C."/>
            <person name="Cheng J."/>
            <person name="Dai P."/>
            <person name="Han X."/>
            <person name="Huang E."/>
            <person name="Gao Y."/>
            <person name="Liu J."/>
            <person name="Shao H."/>
            <person name="Ye R."/>
            <person name="Li L."/>
            <person name="Wei W."/>
            <person name="Wang X."/>
            <person name="Wang C."/>
            <person name="Yang T."/>
            <person name="Huo Q."/>
            <person name="Li W."/>
            <person name="Guo W."/>
            <person name="Chen H."/>
            <person name="Zhou L."/>
            <person name="Ni X."/>
            <person name="Tian J."/>
            <person name="Zhou Y."/>
            <person name="Sheng Y."/>
            <person name="Liu T."/>
            <person name="Pan Y."/>
            <person name="Xia L."/>
            <person name="Li J."/>
            <person name="Zhao F."/>
            <person name="Cao W."/>
        </authorList>
    </citation>
    <scope>NUCLEOTIDE SEQUENCE</scope>
    <source>
        <strain evidence="1">Hyas-2018</strain>
    </source>
</reference>
<proteinExistence type="predicted"/>
<accession>A0ACB7RNC0</accession>
<keyword evidence="2" id="KW-1185">Reference proteome</keyword>